<dbReference type="AlphaFoldDB" id="W4RXB6"/>
<evidence type="ECO:0000313" key="1">
    <source>
        <dbReference type="EMBL" id="GAE48777.1"/>
    </source>
</evidence>
<evidence type="ECO:0000313" key="2">
    <source>
        <dbReference type="Proteomes" id="UP000019143"/>
    </source>
</evidence>
<comment type="caution">
    <text evidence="1">The sequence shown here is derived from an EMBL/GenBank/DDBJ whole genome shotgun (WGS) entry which is preliminary data.</text>
</comment>
<protein>
    <submittedName>
        <fullName evidence="1">Uncharacterized protein</fullName>
    </submittedName>
</protein>
<gene>
    <name evidence="1" type="ORF">XPU_0309</name>
</gene>
<proteinExistence type="predicted"/>
<sequence length="119" mass="12684">MRVQMHAHGVGERDTKWNHWRASGSLTAALRCGGAAWSLFPGTRGYNDSAVSVPKSCAADALALPCNASATNHLRQRPTRLLHVGQAGAMFDIGMYHPYLPVSSAASTPARVLAAMQLL</sequence>
<reference evidence="1 2" key="1">
    <citation type="submission" date="2014-01" db="EMBL/GenBank/DDBJ databases">
        <title>Genome sequence and analysis of Xanthomonas arboricola pv. pruni.</title>
        <authorList>
            <person name="Fujikawa T."/>
            <person name="Nakazono-Nagaoka E."/>
        </authorList>
    </citation>
    <scope>NUCLEOTIDE SEQUENCE [LARGE SCALE GENOMIC DNA]</scope>
    <source>
        <strain evidence="2">MAFF 311562</strain>
    </source>
</reference>
<name>W4RXB6_9XANT</name>
<dbReference type="Proteomes" id="UP000019143">
    <property type="component" value="Unassembled WGS sequence"/>
</dbReference>
<accession>W4RXB6</accession>
<organism evidence="1 2">
    <name type="scientific">Xanthomonas arboricola pv. pruni str. MAFF 311562</name>
    <dbReference type="NCBI Taxonomy" id="1414836"/>
    <lineage>
        <taxon>Bacteria</taxon>
        <taxon>Pseudomonadati</taxon>
        <taxon>Pseudomonadota</taxon>
        <taxon>Gammaproteobacteria</taxon>
        <taxon>Lysobacterales</taxon>
        <taxon>Lysobacteraceae</taxon>
        <taxon>Xanthomonas</taxon>
    </lineage>
</organism>
<dbReference type="EMBL" id="BAVB01000044">
    <property type="protein sequence ID" value="GAE48777.1"/>
    <property type="molecule type" value="Genomic_DNA"/>
</dbReference>